<keyword evidence="1" id="KW-0677">Repeat</keyword>
<comment type="caution">
    <text evidence="4">The sequence shown here is derived from an EMBL/GenBank/DDBJ whole genome shotgun (WGS) entry which is preliminary data.</text>
</comment>
<sequence length="385" mass="43136">QTPLHTAAYCGNLKILKILLDFYPDGADIRDNSGNNVYECLSKFHENAVGPLENMRVFRRFAILDKFDLSYPILEGSMNIWDIAMSSKITLLIANTNLENTRKLFSYDYENNKFEHIALDGSVEPRYIATSKTHSLVITDDQCFTWGKNQNGVLGFDTNEKVILSPILVEGDFVEYLDDLKSNIFDALDNRTRVIKKPLIGCSCSDDFNIVYTNERVFCWGINKGQMLGKAFKDEIVESPIVIYESQNNIKIRTVKCGENFIAILTTDGKLSLFVNGKNIPVGNGNHLSESVDANGNYLVTVTNKGKLVKVLVGDMGIESISTIWTPKTNKDSVLSYAVSGSGSVVLSTKSSTYKLQDNKPVNEQKELRGAQFTDLKCDTFFRKF</sequence>
<feature type="non-terminal residue" evidence="4">
    <location>
        <position position="385"/>
    </location>
</feature>
<dbReference type="AlphaFoldDB" id="A0A0L0CJY6"/>
<dbReference type="PROSITE" id="PS50012">
    <property type="entry name" value="RCC1_3"/>
    <property type="match status" value="1"/>
</dbReference>
<dbReference type="PANTHER" id="PTHR22870">
    <property type="entry name" value="REGULATOR OF CHROMOSOME CONDENSATION"/>
    <property type="match status" value="1"/>
</dbReference>
<proteinExistence type="predicted"/>
<evidence type="ECO:0000256" key="1">
    <source>
        <dbReference type="ARBA" id="ARBA00022737"/>
    </source>
</evidence>
<dbReference type="Pfam" id="PF00415">
    <property type="entry name" value="RCC1"/>
    <property type="match status" value="1"/>
</dbReference>
<dbReference type="PROSITE" id="PS50088">
    <property type="entry name" value="ANK_REPEAT"/>
    <property type="match status" value="1"/>
</dbReference>
<dbReference type="Gene3D" id="1.25.40.20">
    <property type="entry name" value="Ankyrin repeat-containing domain"/>
    <property type="match status" value="1"/>
</dbReference>
<dbReference type="Pfam" id="PF00023">
    <property type="entry name" value="Ank"/>
    <property type="match status" value="1"/>
</dbReference>
<keyword evidence="5" id="KW-1185">Reference proteome</keyword>
<dbReference type="SUPFAM" id="SSF48403">
    <property type="entry name" value="Ankyrin repeat"/>
    <property type="match status" value="1"/>
</dbReference>
<protein>
    <submittedName>
        <fullName evidence="4">Uncharacterized protein</fullName>
    </submittedName>
</protein>
<feature type="repeat" description="RCC1" evidence="3">
    <location>
        <begin position="215"/>
        <end position="268"/>
    </location>
</feature>
<dbReference type="InterPro" id="IPR009091">
    <property type="entry name" value="RCC1/BLIP-II"/>
</dbReference>
<evidence type="ECO:0000256" key="2">
    <source>
        <dbReference type="PROSITE-ProRule" id="PRU00023"/>
    </source>
</evidence>
<dbReference type="InterPro" id="IPR051210">
    <property type="entry name" value="Ub_ligase/GEF_domain"/>
</dbReference>
<dbReference type="Proteomes" id="UP000037069">
    <property type="component" value="Unassembled WGS sequence"/>
</dbReference>
<dbReference type="Gene3D" id="2.130.10.30">
    <property type="entry name" value="Regulator of chromosome condensation 1/beta-lactamase-inhibitor protein II"/>
    <property type="match status" value="1"/>
</dbReference>
<dbReference type="PROSITE" id="PS50297">
    <property type="entry name" value="ANK_REP_REGION"/>
    <property type="match status" value="1"/>
</dbReference>
<organism evidence="4 5">
    <name type="scientific">Lucilia cuprina</name>
    <name type="common">Green bottle fly</name>
    <name type="synonym">Australian sheep blowfly</name>
    <dbReference type="NCBI Taxonomy" id="7375"/>
    <lineage>
        <taxon>Eukaryota</taxon>
        <taxon>Metazoa</taxon>
        <taxon>Ecdysozoa</taxon>
        <taxon>Arthropoda</taxon>
        <taxon>Hexapoda</taxon>
        <taxon>Insecta</taxon>
        <taxon>Pterygota</taxon>
        <taxon>Neoptera</taxon>
        <taxon>Endopterygota</taxon>
        <taxon>Diptera</taxon>
        <taxon>Brachycera</taxon>
        <taxon>Muscomorpha</taxon>
        <taxon>Oestroidea</taxon>
        <taxon>Calliphoridae</taxon>
        <taxon>Luciliinae</taxon>
        <taxon>Lucilia</taxon>
    </lineage>
</organism>
<gene>
    <name evidence="4" type="ORF">FF38_10336</name>
</gene>
<dbReference type="InterPro" id="IPR000408">
    <property type="entry name" value="Reg_chr_condens"/>
</dbReference>
<evidence type="ECO:0000313" key="4">
    <source>
        <dbReference type="EMBL" id="KNC32718.1"/>
    </source>
</evidence>
<name>A0A0L0CJY6_LUCCU</name>
<reference evidence="4 5" key="1">
    <citation type="journal article" date="2015" name="Nat. Commun.">
        <title>Lucilia cuprina genome unlocks parasitic fly biology to underpin future interventions.</title>
        <authorList>
            <person name="Anstead C.A."/>
            <person name="Korhonen P.K."/>
            <person name="Young N.D."/>
            <person name="Hall R.S."/>
            <person name="Jex A.R."/>
            <person name="Murali S.C."/>
            <person name="Hughes D.S."/>
            <person name="Lee S.F."/>
            <person name="Perry T."/>
            <person name="Stroehlein A.J."/>
            <person name="Ansell B.R."/>
            <person name="Breugelmans B."/>
            <person name="Hofmann A."/>
            <person name="Qu J."/>
            <person name="Dugan S."/>
            <person name="Lee S.L."/>
            <person name="Chao H."/>
            <person name="Dinh H."/>
            <person name="Han Y."/>
            <person name="Doddapaneni H.V."/>
            <person name="Worley K.C."/>
            <person name="Muzny D.M."/>
            <person name="Ioannidis P."/>
            <person name="Waterhouse R.M."/>
            <person name="Zdobnov E.M."/>
            <person name="James P.J."/>
            <person name="Bagnall N.H."/>
            <person name="Kotze A.C."/>
            <person name="Gibbs R.A."/>
            <person name="Richards S."/>
            <person name="Batterham P."/>
            <person name="Gasser R.B."/>
        </authorList>
    </citation>
    <scope>NUCLEOTIDE SEQUENCE [LARGE SCALE GENOMIC DNA]</scope>
    <source>
        <strain evidence="4 5">LS</strain>
        <tissue evidence="4">Full body</tissue>
    </source>
</reference>
<keyword evidence="2" id="KW-0040">ANK repeat</keyword>
<dbReference type="SUPFAM" id="SSF50985">
    <property type="entry name" value="RCC1/BLIP-II"/>
    <property type="match status" value="1"/>
</dbReference>
<feature type="non-terminal residue" evidence="4">
    <location>
        <position position="1"/>
    </location>
</feature>
<dbReference type="STRING" id="7375.A0A0L0CJY6"/>
<dbReference type="InterPro" id="IPR002110">
    <property type="entry name" value="Ankyrin_rpt"/>
</dbReference>
<dbReference type="PANTHER" id="PTHR22870:SF408">
    <property type="entry name" value="OS09G0560450 PROTEIN"/>
    <property type="match status" value="1"/>
</dbReference>
<evidence type="ECO:0000256" key="3">
    <source>
        <dbReference type="PROSITE-ProRule" id="PRU00235"/>
    </source>
</evidence>
<dbReference type="InterPro" id="IPR036770">
    <property type="entry name" value="Ankyrin_rpt-contain_sf"/>
</dbReference>
<evidence type="ECO:0000313" key="5">
    <source>
        <dbReference type="Proteomes" id="UP000037069"/>
    </source>
</evidence>
<dbReference type="EMBL" id="JRES01000287">
    <property type="protein sequence ID" value="KNC32718.1"/>
    <property type="molecule type" value="Genomic_DNA"/>
</dbReference>
<feature type="repeat" description="ANK" evidence="2">
    <location>
        <begin position="1"/>
        <end position="21"/>
    </location>
</feature>
<accession>A0A0L0CJY6</accession>